<sequence length="84" mass="9813">MEIRFTFDQLQDMKQCVGIGTIQGLPMMYRNSFELDADGSDSWDELVEWGFARKFTCPDTSTCYQLTDKGIRLMEILFDVKKKE</sequence>
<keyword evidence="2" id="KW-1185">Reference proteome</keyword>
<dbReference type="STRING" id="1514105.AOC36_09675"/>
<gene>
    <name evidence="1" type="ORF">AOC36_09675</name>
</gene>
<name>A0A0X8H187_9FIRM</name>
<dbReference type="KEGG" id="erl:AOC36_09675"/>
<dbReference type="Proteomes" id="UP000063781">
    <property type="component" value="Chromosome"/>
</dbReference>
<protein>
    <submittedName>
        <fullName evidence="1">Uncharacterized protein</fullName>
    </submittedName>
</protein>
<dbReference type="AlphaFoldDB" id="A0A0X8H187"/>
<dbReference type="EMBL" id="CP013213">
    <property type="protein sequence ID" value="AMC94242.1"/>
    <property type="molecule type" value="Genomic_DNA"/>
</dbReference>
<dbReference type="RefSeq" id="WP_067633756.1">
    <property type="nucleotide sequence ID" value="NZ_CP013213.1"/>
</dbReference>
<proteinExistence type="predicted"/>
<reference evidence="1 2" key="1">
    <citation type="submission" date="2015-10" db="EMBL/GenBank/DDBJ databases">
        <title>Erysipelothrix larvae sp. LV19 isolated from the larval gut of the rhinoceros beetle, Trypoxylus dichotomus.</title>
        <authorList>
            <person name="Lim S."/>
            <person name="Kim B.-C."/>
        </authorList>
    </citation>
    <scope>NUCLEOTIDE SEQUENCE [LARGE SCALE GENOMIC DNA]</scope>
    <source>
        <strain evidence="1 2">LV19</strain>
    </source>
</reference>
<accession>A0A0X8H187</accession>
<evidence type="ECO:0000313" key="2">
    <source>
        <dbReference type="Proteomes" id="UP000063781"/>
    </source>
</evidence>
<organism evidence="1 2">
    <name type="scientific">Erysipelothrix larvae</name>
    <dbReference type="NCBI Taxonomy" id="1514105"/>
    <lineage>
        <taxon>Bacteria</taxon>
        <taxon>Bacillati</taxon>
        <taxon>Bacillota</taxon>
        <taxon>Erysipelotrichia</taxon>
        <taxon>Erysipelotrichales</taxon>
        <taxon>Erysipelotrichaceae</taxon>
        <taxon>Erysipelothrix</taxon>
    </lineage>
</organism>
<evidence type="ECO:0000313" key="1">
    <source>
        <dbReference type="EMBL" id="AMC94242.1"/>
    </source>
</evidence>